<name>A0A1H6CV07_9HYPH</name>
<evidence type="ECO:0000313" key="6">
    <source>
        <dbReference type="EMBL" id="SEG76804.1"/>
    </source>
</evidence>
<dbReference type="Gene3D" id="1.10.10.10">
    <property type="entry name" value="Winged helix-like DNA-binding domain superfamily/Winged helix DNA-binding domain"/>
    <property type="match status" value="1"/>
</dbReference>
<dbReference type="InterPro" id="IPR036388">
    <property type="entry name" value="WH-like_DNA-bd_sf"/>
</dbReference>
<evidence type="ECO:0000256" key="1">
    <source>
        <dbReference type="ARBA" id="ARBA00009437"/>
    </source>
</evidence>
<evidence type="ECO:0000313" key="7">
    <source>
        <dbReference type="Proteomes" id="UP000236743"/>
    </source>
</evidence>
<evidence type="ECO:0000256" key="2">
    <source>
        <dbReference type="ARBA" id="ARBA00023015"/>
    </source>
</evidence>
<evidence type="ECO:0000259" key="5">
    <source>
        <dbReference type="PROSITE" id="PS50931"/>
    </source>
</evidence>
<evidence type="ECO:0000256" key="4">
    <source>
        <dbReference type="ARBA" id="ARBA00023163"/>
    </source>
</evidence>
<reference evidence="6 7" key="1">
    <citation type="submission" date="2016-10" db="EMBL/GenBank/DDBJ databases">
        <authorList>
            <person name="de Groot N.N."/>
        </authorList>
    </citation>
    <scope>NUCLEOTIDE SEQUENCE [LARGE SCALE GENOMIC DNA]</scope>
    <source>
        <strain evidence="6 7">DSM 26656</strain>
    </source>
</reference>
<dbReference type="GO" id="GO:0003700">
    <property type="term" value="F:DNA-binding transcription factor activity"/>
    <property type="evidence" value="ECO:0007669"/>
    <property type="project" value="InterPro"/>
</dbReference>
<dbReference type="SUPFAM" id="SSF53850">
    <property type="entry name" value="Periplasmic binding protein-like II"/>
    <property type="match status" value="1"/>
</dbReference>
<dbReference type="Proteomes" id="UP000236743">
    <property type="component" value="Unassembled WGS sequence"/>
</dbReference>
<dbReference type="PROSITE" id="PS50931">
    <property type="entry name" value="HTH_LYSR"/>
    <property type="match status" value="1"/>
</dbReference>
<proteinExistence type="inferred from homology"/>
<feature type="domain" description="HTH lysR-type" evidence="5">
    <location>
        <begin position="4"/>
        <end position="61"/>
    </location>
</feature>
<dbReference type="GO" id="GO:0043565">
    <property type="term" value="F:sequence-specific DNA binding"/>
    <property type="evidence" value="ECO:0007669"/>
    <property type="project" value="TreeGrafter"/>
</dbReference>
<keyword evidence="3 6" id="KW-0238">DNA-binding</keyword>
<dbReference type="PANTHER" id="PTHR30427:SF1">
    <property type="entry name" value="TRANSCRIPTIONAL ACTIVATOR PROTEIN LYSR"/>
    <property type="match status" value="1"/>
</dbReference>
<dbReference type="InterPro" id="IPR005119">
    <property type="entry name" value="LysR_subst-bd"/>
</dbReference>
<accession>A0A1H6CV07</accession>
<dbReference type="PRINTS" id="PR00039">
    <property type="entry name" value="HTHLYSR"/>
</dbReference>
<protein>
    <submittedName>
        <fullName evidence="6">DNA-binding transcriptional regulator, LysR family</fullName>
    </submittedName>
</protein>
<dbReference type="InterPro" id="IPR000847">
    <property type="entry name" value="LysR_HTH_N"/>
</dbReference>
<dbReference type="Pfam" id="PF03466">
    <property type="entry name" value="LysR_substrate"/>
    <property type="match status" value="1"/>
</dbReference>
<dbReference type="PANTHER" id="PTHR30427">
    <property type="entry name" value="TRANSCRIPTIONAL ACTIVATOR PROTEIN LYSR"/>
    <property type="match status" value="1"/>
</dbReference>
<gene>
    <name evidence="6" type="ORF">SAMN04488115_112152</name>
</gene>
<dbReference type="GO" id="GO:0010628">
    <property type="term" value="P:positive regulation of gene expression"/>
    <property type="evidence" value="ECO:0007669"/>
    <property type="project" value="TreeGrafter"/>
</dbReference>
<sequence length="302" mass="32751">MPTISPRQVSAFRAVMLTGGITRAASMIHLTQPAVSRLIKEFELTTGLKLFERTGSGITPTREANVIFAEVERLFTGLDRIMELAIELRQEPVQSIRIAAFPGIANGFLPRMVAKLIARAPGCTPSINSVHSEEVVEWVASDKCDLGLAGTIPEHPLVSVVALESIPFVVALPRNHPLAAKHFLEPRDFARQAYISISQTVMNLRLSAMFAAHEVSPHIVAQSAQATVGCAMVSAGLGMAIVDPFAAEDAKAHGVEIRPLRPSIPFEFAYVLPANRVQFSIVAETMKLLQEEVATLRSSQEP</sequence>
<keyword evidence="2" id="KW-0805">Transcription regulation</keyword>
<dbReference type="Pfam" id="PF00126">
    <property type="entry name" value="HTH_1"/>
    <property type="match status" value="1"/>
</dbReference>
<dbReference type="SUPFAM" id="SSF46785">
    <property type="entry name" value="Winged helix' DNA-binding domain"/>
    <property type="match status" value="1"/>
</dbReference>
<organism evidence="6 7">
    <name type="scientific">Bosea lathyri</name>
    <dbReference type="NCBI Taxonomy" id="1036778"/>
    <lineage>
        <taxon>Bacteria</taxon>
        <taxon>Pseudomonadati</taxon>
        <taxon>Pseudomonadota</taxon>
        <taxon>Alphaproteobacteria</taxon>
        <taxon>Hyphomicrobiales</taxon>
        <taxon>Boseaceae</taxon>
        <taxon>Bosea</taxon>
    </lineage>
</organism>
<evidence type="ECO:0000256" key="3">
    <source>
        <dbReference type="ARBA" id="ARBA00023125"/>
    </source>
</evidence>
<dbReference type="EMBL" id="FNUY01000012">
    <property type="protein sequence ID" value="SEG76804.1"/>
    <property type="molecule type" value="Genomic_DNA"/>
</dbReference>
<dbReference type="InterPro" id="IPR036390">
    <property type="entry name" value="WH_DNA-bd_sf"/>
</dbReference>
<dbReference type="AlphaFoldDB" id="A0A1H6CV07"/>
<dbReference type="OrthoDB" id="7260751at2"/>
<dbReference type="RefSeq" id="WP_103875010.1">
    <property type="nucleotide sequence ID" value="NZ_FNUY01000012.1"/>
</dbReference>
<comment type="similarity">
    <text evidence="1">Belongs to the LysR transcriptional regulatory family.</text>
</comment>
<keyword evidence="7" id="KW-1185">Reference proteome</keyword>
<keyword evidence="4" id="KW-0804">Transcription</keyword>
<dbReference type="Gene3D" id="3.40.190.10">
    <property type="entry name" value="Periplasmic binding protein-like II"/>
    <property type="match status" value="2"/>
</dbReference>